<dbReference type="SUPFAM" id="SSF53383">
    <property type="entry name" value="PLP-dependent transferases"/>
    <property type="match status" value="1"/>
</dbReference>
<evidence type="ECO:0000259" key="7">
    <source>
        <dbReference type="Pfam" id="PF00155"/>
    </source>
</evidence>
<dbReference type="Proteomes" id="UP000284375">
    <property type="component" value="Unassembled WGS sequence"/>
</dbReference>
<comment type="similarity">
    <text evidence="2">Belongs to the class-I pyridoxal-phosphate-dependent aminotransferase family.</text>
</comment>
<gene>
    <name evidence="8" type="ORF">VSDG_07404</name>
</gene>
<dbReference type="PANTHER" id="PTHR42790">
    <property type="entry name" value="AMINOTRANSFERASE"/>
    <property type="match status" value="1"/>
</dbReference>
<dbReference type="InterPro" id="IPR015424">
    <property type="entry name" value="PyrdxlP-dep_Trfase"/>
</dbReference>
<dbReference type="STRING" id="252740.A0A423VPZ6"/>
<keyword evidence="3" id="KW-0032">Aminotransferase</keyword>
<evidence type="ECO:0000256" key="5">
    <source>
        <dbReference type="ARBA" id="ARBA00022898"/>
    </source>
</evidence>
<feature type="domain" description="Aminotransferase class I/classII large" evidence="7">
    <location>
        <begin position="270"/>
        <end position="418"/>
    </location>
</feature>
<evidence type="ECO:0000256" key="4">
    <source>
        <dbReference type="ARBA" id="ARBA00022679"/>
    </source>
</evidence>
<dbReference type="OrthoDB" id="691673at2759"/>
<dbReference type="Gene3D" id="3.40.640.10">
    <property type="entry name" value="Type I PLP-dependent aspartate aminotransferase-like (Major domain)"/>
    <property type="match status" value="1"/>
</dbReference>
<sequence length="643" mass="70822">MESNSQPTAGPVDMADKPKPKDFSHYYSVTTTHRVPSKMKEYYKFFRIPGVGNLAGGLPNLRFFPFDTLEAQTAKPERWTPSPNNPPAAADVDLASLSINNTSSSSSPRGSDPTAASHITVPKAMAGDTDVLKKIDLATALQYGMADGYPPLLSFITQFAREALHPNVPYEGGPGVCLTVGSTDGFSKTLEMFVDPWSPETGDPRQRPGLLCETFVYGNILSQSQPKGVQIVPVKADGGGMVATGPGSLEDVLENWDPSRGRRPHLLYTVTMGHNPTGILLSLERRKALYDVCSKYDVLIVEDDPYWYLQFPSAAIEEGKSRSRPPVADALSTPYQPAKSSGYPFLDSLVPSFLAVDTDGRVIRLDTFSKTVAPGCRLGWITAQPDLIERYVRVTETSTQQPSGFVQSVISELIIGSQPAEVERSWLSLRGSARARSSFAGWNTDGWVRWIEGLRGEYERRMNRMCRILDEGAAYVKHGTPRAAHDADVCVLTKTQLYDFDWPRGGMFVWVRMHFERHPLYGAPTSDGTGVIDGTALSTALMIFLTRKPHLVLVSPGMMFSATDEIRRDVGWQYYRLCFAAESEENVDLCSTRFTRGVRRFWGVRKVEDLEDIIKDSPVAASEGLDGEDGGDELGNLGLYLGC</sequence>
<keyword evidence="5" id="KW-0663">Pyridoxal phosphate</keyword>
<dbReference type="EMBL" id="LJZO01000034">
    <property type="protein sequence ID" value="ROV93091.1"/>
    <property type="molecule type" value="Genomic_DNA"/>
</dbReference>
<evidence type="ECO:0000256" key="3">
    <source>
        <dbReference type="ARBA" id="ARBA00022576"/>
    </source>
</evidence>
<keyword evidence="4" id="KW-0808">Transferase</keyword>
<dbReference type="CDD" id="cd00609">
    <property type="entry name" value="AAT_like"/>
    <property type="match status" value="1"/>
</dbReference>
<evidence type="ECO:0000256" key="2">
    <source>
        <dbReference type="ARBA" id="ARBA00007441"/>
    </source>
</evidence>
<evidence type="ECO:0000256" key="6">
    <source>
        <dbReference type="SAM" id="MobiDB-lite"/>
    </source>
</evidence>
<proteinExistence type="inferred from homology"/>
<protein>
    <recommendedName>
        <fullName evidence="7">Aminotransferase class I/classII large domain-containing protein</fullName>
    </recommendedName>
</protein>
<reference evidence="8 9" key="1">
    <citation type="submission" date="2015-09" db="EMBL/GenBank/DDBJ databases">
        <title>Host preference determinants of Valsa canker pathogens revealed by comparative genomics.</title>
        <authorList>
            <person name="Yin Z."/>
            <person name="Huang L."/>
        </authorList>
    </citation>
    <scope>NUCLEOTIDE SEQUENCE [LARGE SCALE GENOMIC DNA]</scope>
    <source>
        <strain evidence="8 9">YSFL</strain>
    </source>
</reference>
<comment type="caution">
    <text evidence="8">The sequence shown here is derived from an EMBL/GenBank/DDBJ whole genome shotgun (WGS) entry which is preliminary data.</text>
</comment>
<evidence type="ECO:0000256" key="1">
    <source>
        <dbReference type="ARBA" id="ARBA00001933"/>
    </source>
</evidence>
<dbReference type="GO" id="GO:0008483">
    <property type="term" value="F:transaminase activity"/>
    <property type="evidence" value="ECO:0007669"/>
    <property type="project" value="UniProtKB-KW"/>
</dbReference>
<dbReference type="GO" id="GO:1901605">
    <property type="term" value="P:alpha-amino acid metabolic process"/>
    <property type="evidence" value="ECO:0007669"/>
    <property type="project" value="TreeGrafter"/>
</dbReference>
<dbReference type="Pfam" id="PF00155">
    <property type="entry name" value="Aminotran_1_2"/>
    <property type="match status" value="1"/>
</dbReference>
<name>A0A423VPZ6_CYTCH</name>
<dbReference type="PANTHER" id="PTHR42790:SF1">
    <property type="entry name" value="AROMATIC AMINO ACID AMINOTRANSFERASE, HYPOTHETICAL (EUROFUNG)"/>
    <property type="match status" value="1"/>
</dbReference>
<dbReference type="InterPro" id="IPR015421">
    <property type="entry name" value="PyrdxlP-dep_Trfase_major"/>
</dbReference>
<feature type="region of interest" description="Disordered" evidence="6">
    <location>
        <begin position="1"/>
        <end position="22"/>
    </location>
</feature>
<accession>A0A423VPZ6</accession>
<dbReference type="GO" id="GO:0030170">
    <property type="term" value="F:pyridoxal phosphate binding"/>
    <property type="evidence" value="ECO:0007669"/>
    <property type="project" value="InterPro"/>
</dbReference>
<dbReference type="InterPro" id="IPR050859">
    <property type="entry name" value="Class-I_PLP-dep_aminotransf"/>
</dbReference>
<keyword evidence="9" id="KW-1185">Reference proteome</keyword>
<organism evidence="8 9">
    <name type="scientific">Cytospora chrysosperma</name>
    <name type="common">Cytospora canker fungus</name>
    <name type="synonym">Sphaeria chrysosperma</name>
    <dbReference type="NCBI Taxonomy" id="252740"/>
    <lineage>
        <taxon>Eukaryota</taxon>
        <taxon>Fungi</taxon>
        <taxon>Dikarya</taxon>
        <taxon>Ascomycota</taxon>
        <taxon>Pezizomycotina</taxon>
        <taxon>Sordariomycetes</taxon>
        <taxon>Sordariomycetidae</taxon>
        <taxon>Diaporthales</taxon>
        <taxon>Cytosporaceae</taxon>
        <taxon>Cytospora</taxon>
    </lineage>
</organism>
<evidence type="ECO:0000313" key="8">
    <source>
        <dbReference type="EMBL" id="ROV93091.1"/>
    </source>
</evidence>
<dbReference type="AlphaFoldDB" id="A0A423VPZ6"/>
<evidence type="ECO:0000313" key="9">
    <source>
        <dbReference type="Proteomes" id="UP000284375"/>
    </source>
</evidence>
<dbReference type="InterPro" id="IPR004839">
    <property type="entry name" value="Aminotransferase_I/II_large"/>
</dbReference>
<comment type="cofactor">
    <cofactor evidence="1">
        <name>pyridoxal 5'-phosphate</name>
        <dbReference type="ChEBI" id="CHEBI:597326"/>
    </cofactor>
</comment>